<proteinExistence type="predicted"/>
<dbReference type="EMBL" id="UOFJ01000226">
    <property type="protein sequence ID" value="VAW66545.1"/>
    <property type="molecule type" value="Genomic_DNA"/>
</dbReference>
<protein>
    <submittedName>
        <fullName evidence="1">Uncharacterized protein</fullName>
    </submittedName>
</protein>
<organism evidence="1">
    <name type="scientific">hydrothermal vent metagenome</name>
    <dbReference type="NCBI Taxonomy" id="652676"/>
    <lineage>
        <taxon>unclassified sequences</taxon>
        <taxon>metagenomes</taxon>
        <taxon>ecological metagenomes</taxon>
    </lineage>
</organism>
<sequence length="176" mass="20134">MSIELSELSAEAVDLIHTQWNQQLDSLDSDASYLKSSIERIVDWCKKSITQDSHCLYALRDNEKKSIRAIVEITDASKSKDPSFKFLNVYLEPNLINDHKEEVRQEDLLEGIKIIAFALVESLKMAASKGTKKLKVYARTDEMKNMFDSLVATSNPEESGVVFYRQGKWLVIETQR</sequence>
<name>A0A3B0XE07_9ZZZZ</name>
<reference evidence="1" key="1">
    <citation type="submission" date="2018-06" db="EMBL/GenBank/DDBJ databases">
        <authorList>
            <person name="Zhirakovskaya E."/>
        </authorList>
    </citation>
    <scope>NUCLEOTIDE SEQUENCE</scope>
</reference>
<gene>
    <name evidence="1" type="ORF">MNBD_GAMMA10-3050</name>
</gene>
<accession>A0A3B0XE07</accession>
<evidence type="ECO:0000313" key="1">
    <source>
        <dbReference type="EMBL" id="VAW66545.1"/>
    </source>
</evidence>
<dbReference type="AlphaFoldDB" id="A0A3B0XE07"/>